<keyword evidence="1" id="KW-1133">Transmembrane helix</keyword>
<evidence type="ECO:0000313" key="2">
    <source>
        <dbReference type="EMBL" id="CAI4219023.1"/>
    </source>
</evidence>
<dbReference type="Proteomes" id="UP000838763">
    <property type="component" value="Unassembled WGS sequence"/>
</dbReference>
<reference evidence="2" key="1">
    <citation type="submission" date="2022-11" db="EMBL/GenBank/DDBJ databases">
        <authorList>
            <person name="Scott C."/>
            <person name="Bruce N."/>
        </authorList>
    </citation>
    <scope>NUCLEOTIDE SEQUENCE</scope>
</reference>
<accession>A0A9P1HBK3</accession>
<gene>
    <name evidence="2" type="ORF">PPNO1_LOCUS8594</name>
</gene>
<name>A0A9P1HBK3_9PEZI</name>
<organism evidence="2 3">
    <name type="scientific">Parascedosporium putredinis</name>
    <dbReference type="NCBI Taxonomy" id="1442378"/>
    <lineage>
        <taxon>Eukaryota</taxon>
        <taxon>Fungi</taxon>
        <taxon>Dikarya</taxon>
        <taxon>Ascomycota</taxon>
        <taxon>Pezizomycotina</taxon>
        <taxon>Sordariomycetes</taxon>
        <taxon>Hypocreomycetidae</taxon>
        <taxon>Microascales</taxon>
        <taxon>Microascaceae</taxon>
        <taxon>Parascedosporium</taxon>
    </lineage>
</organism>
<proteinExistence type="predicted"/>
<keyword evidence="1" id="KW-0812">Transmembrane</keyword>
<protein>
    <submittedName>
        <fullName evidence="2">Uncharacterized protein</fullName>
    </submittedName>
</protein>
<evidence type="ECO:0000256" key="1">
    <source>
        <dbReference type="SAM" id="Phobius"/>
    </source>
</evidence>
<keyword evidence="1" id="KW-0472">Membrane</keyword>
<dbReference type="EMBL" id="CALLCH030000019">
    <property type="protein sequence ID" value="CAI4219023.1"/>
    <property type="molecule type" value="Genomic_DNA"/>
</dbReference>
<dbReference type="OrthoDB" id="5329749at2759"/>
<evidence type="ECO:0000313" key="3">
    <source>
        <dbReference type="Proteomes" id="UP000838763"/>
    </source>
</evidence>
<dbReference type="AlphaFoldDB" id="A0A9P1HBK3"/>
<feature type="transmembrane region" description="Helical" evidence="1">
    <location>
        <begin position="12"/>
        <end position="32"/>
    </location>
</feature>
<sequence>MDVDEKDSPLSIASNVVGILTFVVAIAAAIYARISYLRNSDEEYFRVKASLSWYKTESTWLAKLIQAAALNGNGGLGAKPGNRQSIADQPDADHFRTHLAPGQRFLPEYQMYAYVMDDLRRLEKRLLEIVEETELRAADSDRRRGESWTVVPKSWTLGSGIAISWLPVRKKALELVRQRDALTGRVQFAQMSMVSSRIRDLETRVKWMESVNSESLGRLERSMTVQREETLKLEDMVCLIGKKDSSRYSAEVQNIIEISTKARRLSASHENPEV</sequence>
<comment type="caution">
    <text evidence="2">The sequence shown here is derived from an EMBL/GenBank/DDBJ whole genome shotgun (WGS) entry which is preliminary data.</text>
</comment>
<keyword evidence="3" id="KW-1185">Reference proteome</keyword>